<evidence type="ECO:0000313" key="3">
    <source>
        <dbReference type="Proteomes" id="UP001243989"/>
    </source>
</evidence>
<organism evidence="2 3">
    <name type="scientific">Colletotrichum phormii</name>
    <dbReference type="NCBI Taxonomy" id="359342"/>
    <lineage>
        <taxon>Eukaryota</taxon>
        <taxon>Fungi</taxon>
        <taxon>Dikarya</taxon>
        <taxon>Ascomycota</taxon>
        <taxon>Pezizomycotina</taxon>
        <taxon>Sordariomycetes</taxon>
        <taxon>Hypocreomycetidae</taxon>
        <taxon>Glomerellales</taxon>
        <taxon>Glomerellaceae</taxon>
        <taxon>Colletotrichum</taxon>
        <taxon>Colletotrichum acutatum species complex</taxon>
    </lineage>
</organism>
<evidence type="ECO:0000256" key="1">
    <source>
        <dbReference type="SAM" id="MobiDB-lite"/>
    </source>
</evidence>
<dbReference type="EMBL" id="JAHMHQ010000043">
    <property type="protein sequence ID" value="KAK1621785.1"/>
    <property type="molecule type" value="Genomic_DNA"/>
</dbReference>
<proteinExistence type="predicted"/>
<feature type="region of interest" description="Disordered" evidence="1">
    <location>
        <begin position="1"/>
        <end position="22"/>
    </location>
</feature>
<dbReference type="GeneID" id="85476553"/>
<dbReference type="AlphaFoldDB" id="A0AAI9ZC39"/>
<dbReference type="Proteomes" id="UP001243989">
    <property type="component" value="Unassembled WGS sequence"/>
</dbReference>
<accession>A0AAI9ZC39</accession>
<protein>
    <submittedName>
        <fullName evidence="2">Uncharacterized protein</fullName>
    </submittedName>
</protein>
<sequence length="255" mass="27569">MVHKLAQRPLNQGGGGQQSSTNSDSCTWLANSLYFYQVTNYFPQPLGYKDLSAIDRLSSGQLAQMETVFPVNLGHMNFSEATWTSQESALRFDVALEGMKNPPPAISTPPPGDIPSPNCAYEGPGFAQSLAETHIHDFCSNEGYWDKVIVSPISLGLEQTSDGRQKLAGVAQGYAMDSTNKLWLGLMFSRTSCTGSFQFGLGTTSGEKRDHCKIRLRTILNGCGTDTVTAKKGGTLADGCRVYGVFAGKTDPFDE</sequence>
<gene>
    <name evidence="2" type="ORF">BDP81DRAFT_442793</name>
</gene>
<comment type="caution">
    <text evidence="2">The sequence shown here is derived from an EMBL/GenBank/DDBJ whole genome shotgun (WGS) entry which is preliminary data.</text>
</comment>
<name>A0AAI9ZC39_9PEZI</name>
<evidence type="ECO:0000313" key="2">
    <source>
        <dbReference type="EMBL" id="KAK1621785.1"/>
    </source>
</evidence>
<reference evidence="2" key="1">
    <citation type="submission" date="2021-06" db="EMBL/GenBank/DDBJ databases">
        <title>Comparative genomics, transcriptomics and evolutionary studies reveal genomic signatures of adaptation to plant cell wall in hemibiotrophic fungi.</title>
        <authorList>
            <consortium name="DOE Joint Genome Institute"/>
            <person name="Baroncelli R."/>
            <person name="Diaz J.F."/>
            <person name="Benocci T."/>
            <person name="Peng M."/>
            <person name="Battaglia E."/>
            <person name="Haridas S."/>
            <person name="Andreopoulos W."/>
            <person name="Labutti K."/>
            <person name="Pangilinan J."/>
            <person name="Floch G.L."/>
            <person name="Makela M.R."/>
            <person name="Henrissat B."/>
            <person name="Grigoriev I.V."/>
            <person name="Crouch J.A."/>
            <person name="De Vries R.P."/>
            <person name="Sukno S.A."/>
            <person name="Thon M.R."/>
        </authorList>
    </citation>
    <scope>NUCLEOTIDE SEQUENCE</scope>
    <source>
        <strain evidence="2">CBS 102054</strain>
    </source>
</reference>
<keyword evidence="3" id="KW-1185">Reference proteome</keyword>
<dbReference type="RefSeq" id="XP_060437780.1">
    <property type="nucleotide sequence ID" value="XM_060591691.1"/>
</dbReference>